<dbReference type="GeneID" id="68114289"/>
<dbReference type="AlphaFoldDB" id="A0A6A5BI00"/>
<sequence>MLLTITNNWMIHSLPTCKSCGAPPSDLSFCAQYIPAGSNICIQDNYKDVETNISNVYSSTSGFLPYEASCRDAWKNFACARAFPVCNNTGNGTIVPYEICYSVCKDYAYGCWARDGGAINWALQPVWDVPEQNKKLDYFCSTEVGNPSPCTLGGKVINGGNTLEFSVLLACFIALLTFSV</sequence>
<evidence type="ECO:0000313" key="1">
    <source>
        <dbReference type="EMBL" id="KAF0973684.1"/>
    </source>
</evidence>
<reference evidence="1 2" key="1">
    <citation type="journal article" date="2019" name="Sci. Rep.">
        <title>Nanopore sequencing improves the draft genome of the human pathogenic amoeba Naegleria fowleri.</title>
        <authorList>
            <person name="Liechti N."/>
            <person name="Schurch N."/>
            <person name="Bruggmann R."/>
            <person name="Wittwer M."/>
        </authorList>
    </citation>
    <scope>NUCLEOTIDE SEQUENCE [LARGE SCALE GENOMIC DNA]</scope>
    <source>
        <strain evidence="1 2">ATCC 30894</strain>
    </source>
</reference>
<dbReference type="InterPro" id="IPR036790">
    <property type="entry name" value="Frizzled_dom_sf"/>
</dbReference>
<dbReference type="VEuPathDB" id="AmoebaDB:NF0116050"/>
<dbReference type="SUPFAM" id="SSF63501">
    <property type="entry name" value="Frizzled cysteine-rich domain"/>
    <property type="match status" value="1"/>
</dbReference>
<dbReference type="VEuPathDB" id="AmoebaDB:FDP41_007071"/>
<organism evidence="1 2">
    <name type="scientific">Naegleria fowleri</name>
    <name type="common">Brain eating amoeba</name>
    <dbReference type="NCBI Taxonomy" id="5763"/>
    <lineage>
        <taxon>Eukaryota</taxon>
        <taxon>Discoba</taxon>
        <taxon>Heterolobosea</taxon>
        <taxon>Tetramitia</taxon>
        <taxon>Eutetramitia</taxon>
        <taxon>Vahlkampfiidae</taxon>
        <taxon>Naegleria</taxon>
    </lineage>
</organism>
<name>A0A6A5BI00_NAEFO</name>
<evidence type="ECO:0008006" key="3">
    <source>
        <dbReference type="Google" id="ProtNLM"/>
    </source>
</evidence>
<dbReference type="Gene3D" id="1.10.2000.10">
    <property type="entry name" value="Frizzled cysteine-rich domain"/>
    <property type="match status" value="1"/>
</dbReference>
<accession>A0A6A5BI00</accession>
<comment type="caution">
    <text evidence="1">The sequence shown here is derived from an EMBL/GenBank/DDBJ whole genome shotgun (WGS) entry which is preliminary data.</text>
</comment>
<dbReference type="Proteomes" id="UP000444721">
    <property type="component" value="Unassembled WGS sequence"/>
</dbReference>
<dbReference type="OrthoDB" id="10332258at2759"/>
<evidence type="ECO:0000313" key="2">
    <source>
        <dbReference type="Proteomes" id="UP000444721"/>
    </source>
</evidence>
<dbReference type="EMBL" id="VFQX01000058">
    <property type="protein sequence ID" value="KAF0973684.1"/>
    <property type="molecule type" value="Genomic_DNA"/>
</dbReference>
<protein>
    <recommendedName>
        <fullName evidence="3">FZ domain-containing protein</fullName>
    </recommendedName>
</protein>
<keyword evidence="2" id="KW-1185">Reference proteome</keyword>
<dbReference type="VEuPathDB" id="AmoebaDB:NfTy_008600"/>
<proteinExistence type="predicted"/>
<gene>
    <name evidence="1" type="ORF">FDP41_007071</name>
</gene>
<dbReference type="RefSeq" id="XP_044558397.1">
    <property type="nucleotide sequence ID" value="XM_044710776.1"/>
</dbReference>